<sequence>MFMKMPCHEHTPAVVLWPLEAASNVSEETPLVIAQAQTLSSAAFTGVFLSSRPFVV</sequence>
<evidence type="ECO:0000313" key="1">
    <source>
        <dbReference type="EMBL" id="CAA9326809.1"/>
    </source>
</evidence>
<gene>
    <name evidence="1" type="ORF">AVDCRST_MAG93-5999</name>
</gene>
<name>A0A6J4LEN5_9CHLR</name>
<protein>
    <submittedName>
        <fullName evidence="1">Uncharacterized protein</fullName>
    </submittedName>
</protein>
<organism evidence="1">
    <name type="scientific">uncultured Chloroflexia bacterium</name>
    <dbReference type="NCBI Taxonomy" id="1672391"/>
    <lineage>
        <taxon>Bacteria</taxon>
        <taxon>Bacillati</taxon>
        <taxon>Chloroflexota</taxon>
        <taxon>Chloroflexia</taxon>
        <taxon>environmental samples</taxon>
    </lineage>
</organism>
<dbReference type="EMBL" id="CADCTR010002014">
    <property type="protein sequence ID" value="CAA9326809.1"/>
    <property type="molecule type" value="Genomic_DNA"/>
</dbReference>
<proteinExistence type="predicted"/>
<reference evidence="1" key="1">
    <citation type="submission" date="2020-02" db="EMBL/GenBank/DDBJ databases">
        <authorList>
            <person name="Meier V. D."/>
        </authorList>
    </citation>
    <scope>NUCLEOTIDE SEQUENCE</scope>
    <source>
        <strain evidence="1">AVDCRST_MAG93</strain>
    </source>
</reference>
<dbReference type="AlphaFoldDB" id="A0A6J4LEN5"/>
<accession>A0A6J4LEN5</accession>